<evidence type="ECO:0000256" key="1">
    <source>
        <dbReference type="ARBA" id="ARBA00022729"/>
    </source>
</evidence>
<organism evidence="3 4">
    <name type="scientific">Coraliomargarita algicola</name>
    <dbReference type="NCBI Taxonomy" id="3092156"/>
    <lineage>
        <taxon>Bacteria</taxon>
        <taxon>Pseudomonadati</taxon>
        <taxon>Verrucomicrobiota</taxon>
        <taxon>Opitutia</taxon>
        <taxon>Puniceicoccales</taxon>
        <taxon>Coraliomargaritaceae</taxon>
        <taxon>Coraliomargarita</taxon>
    </lineage>
</organism>
<evidence type="ECO:0000313" key="3">
    <source>
        <dbReference type="EMBL" id="WPJ95556.1"/>
    </source>
</evidence>
<dbReference type="RefSeq" id="WP_319832435.1">
    <property type="nucleotide sequence ID" value="NZ_CP138858.1"/>
</dbReference>
<dbReference type="EMBL" id="CP138858">
    <property type="protein sequence ID" value="WPJ95556.1"/>
    <property type="molecule type" value="Genomic_DNA"/>
</dbReference>
<protein>
    <submittedName>
        <fullName evidence="3">Autotransporter-associated beta strand repeat-containing protein</fullName>
    </submittedName>
</protein>
<accession>A0ABZ0RK67</accession>
<proteinExistence type="predicted"/>
<dbReference type="Proteomes" id="UP001324993">
    <property type="component" value="Chromosome"/>
</dbReference>
<keyword evidence="4" id="KW-1185">Reference proteome</keyword>
<dbReference type="Pfam" id="PF12951">
    <property type="entry name" value="PATR"/>
    <property type="match status" value="2"/>
</dbReference>
<sequence length="576" mass="57431">MKPILIKKTIPLIASSALMAMLHTSQAATVWTGSSDGAWDTTTANWTDGTGNLYTAGDAVQFGDSSGANLDISLSAAQSPASILFADDGAGTNAYSFSTNAINGSGSVTLESGFGGSVQFNVANGYSGGTTVNDGTLILGIAGALGSGSLNLGGGSIQSSGVYGNAVNVTGTTSIVATTSVTFFTGVITGSGTLNFGGTDNGSVLGTAGVNNVNGFTGTITHTNVANTTALNNLQFNGTNVTSASLETYGASLYSSSATATTTQRYVNLNGNLEVGKLSGDGGVIGIGNTETRTLTVNQSDDTSYAGQLALVNASSTLNLHKKGTGSLTLTNANSNYTGATTVSEGQLSVSSTGVLSGTSGVTIGTAATDAAAEFSYNNSTTALTAAVSFAAGSTGGKLSGIGAIDSGITVTSGNTIAPGNSIGSLSTGAQVWNGGGTLEFEFKTDGTGTAGVDWDQLVITGGLDLTAASAGTPFNIELVTMSDSSTQGLLDAWDPNESYVWTSIVATSTGVTGFSADKFAFDTAGFQNDLNGVFSIVENGNNLDLVYTAVPEPGSYALMAGCLALSAVMLRRRVE</sequence>
<evidence type="ECO:0000256" key="2">
    <source>
        <dbReference type="SAM" id="SignalP"/>
    </source>
</evidence>
<evidence type="ECO:0000313" key="4">
    <source>
        <dbReference type="Proteomes" id="UP001324993"/>
    </source>
</evidence>
<dbReference type="NCBIfam" id="TIGR02601">
    <property type="entry name" value="autotrns_rpt"/>
    <property type="match status" value="1"/>
</dbReference>
<dbReference type="InterPro" id="IPR013425">
    <property type="entry name" value="Autotrns_rpt"/>
</dbReference>
<feature type="signal peptide" evidence="2">
    <location>
        <begin position="1"/>
        <end position="27"/>
    </location>
</feature>
<gene>
    <name evidence="3" type="ORF">SH580_19240</name>
</gene>
<keyword evidence="1 2" id="KW-0732">Signal</keyword>
<reference evidence="3 4" key="1">
    <citation type="submission" date="2023-11" db="EMBL/GenBank/DDBJ databases">
        <title>Coraliomargarita sp. nov., isolated from marine algae.</title>
        <authorList>
            <person name="Lee J.K."/>
            <person name="Baek J.H."/>
            <person name="Kim J.M."/>
            <person name="Choi D.G."/>
            <person name="Jeon C.O."/>
        </authorList>
    </citation>
    <scope>NUCLEOTIDE SEQUENCE [LARGE SCALE GENOMIC DNA]</scope>
    <source>
        <strain evidence="3 4">J2-16</strain>
    </source>
</reference>
<name>A0ABZ0RK67_9BACT</name>
<feature type="chain" id="PRO_5045898766" evidence="2">
    <location>
        <begin position="28"/>
        <end position="576"/>
    </location>
</feature>